<dbReference type="InterPro" id="IPR010998">
    <property type="entry name" value="Integrase_recombinase_N"/>
</dbReference>
<dbReference type="Pfam" id="PF14659">
    <property type="entry name" value="Phage_int_SAM_3"/>
    <property type="match status" value="1"/>
</dbReference>
<evidence type="ECO:0000256" key="2">
    <source>
        <dbReference type="ARBA" id="ARBA00008857"/>
    </source>
</evidence>
<gene>
    <name evidence="7" type="ORF">H0486_04970</name>
</gene>
<comment type="function">
    <text evidence="1">Site-specific tyrosine recombinase, which acts by catalyzing the cutting and rejoining of the recombining DNA molecules.</text>
</comment>
<dbReference type="PANTHER" id="PTHR30349:SF41">
    <property type="entry name" value="INTEGRASE_RECOMBINASE PROTEIN MJ0367-RELATED"/>
    <property type="match status" value="1"/>
</dbReference>
<comment type="similarity">
    <text evidence="2">Belongs to the 'phage' integrase family.</text>
</comment>
<comment type="caution">
    <text evidence="7">The sequence shown here is derived from an EMBL/GenBank/DDBJ whole genome shotgun (WGS) entry which is preliminary data.</text>
</comment>
<evidence type="ECO:0000256" key="4">
    <source>
        <dbReference type="ARBA" id="ARBA00023125"/>
    </source>
</evidence>
<keyword evidence="5" id="KW-0233">DNA recombination</keyword>
<sequence length="423" mass="49822">MGITVNDIMELLGDAEATTMMSKVKEAYVIKCLEKKKIVKLSNERYMVRVGDDNHQVSSKDMKSLIDKLYDYFMDVNNKNISVRQVYDEYEAVRKNTVTENTILRDQQTYKRYITDGFANLPIVEVTEDKLKAFIKQRLEDIVPIKTDFNLFMTLITGIFQRAEDKEYIVKNPIHKIHKKDYYKKCKVNSVDDNEKIFTDEEIERIVSKEREKLAKYPTYFVSYSILVSILTGMRVGEIPVLRWSDIDFEKGTIHIHRQQLFIKKTKEYIEVGYTKNERQNPKNGRIFPINKRLRKLLEEIQQVQQENNIVSEYVFCNADGSWLTLRAITDHLRRTCNSLGFNITNNHAFRMTLNSNYFIGVLNLDVRERASLLGHSVETNQAYYTKIRMEEEVDNIRLKMDDNDVQQYSTDKVIPFRTKKIS</sequence>
<evidence type="ECO:0000313" key="7">
    <source>
        <dbReference type="EMBL" id="MBB2182226.1"/>
    </source>
</evidence>
<evidence type="ECO:0000259" key="6">
    <source>
        <dbReference type="PROSITE" id="PS51898"/>
    </source>
</evidence>
<dbReference type="GO" id="GO:0003677">
    <property type="term" value="F:DNA binding"/>
    <property type="evidence" value="ECO:0007669"/>
    <property type="project" value="UniProtKB-KW"/>
</dbReference>
<dbReference type="Gene3D" id="1.10.150.130">
    <property type="match status" value="1"/>
</dbReference>
<dbReference type="Gene3D" id="1.10.443.10">
    <property type="entry name" value="Intergrase catalytic core"/>
    <property type="match status" value="1"/>
</dbReference>
<dbReference type="PROSITE" id="PS51898">
    <property type="entry name" value="TYR_RECOMBINASE"/>
    <property type="match status" value="1"/>
</dbReference>
<dbReference type="RefSeq" id="WP_228351953.1">
    <property type="nucleotide sequence ID" value="NZ_JACEGA010000001.1"/>
</dbReference>
<dbReference type="InterPro" id="IPR050090">
    <property type="entry name" value="Tyrosine_recombinase_XerCD"/>
</dbReference>
<evidence type="ECO:0000256" key="1">
    <source>
        <dbReference type="ARBA" id="ARBA00003283"/>
    </source>
</evidence>
<dbReference type="SUPFAM" id="SSF56349">
    <property type="entry name" value="DNA breaking-rejoining enzymes"/>
    <property type="match status" value="1"/>
</dbReference>
<evidence type="ECO:0000256" key="5">
    <source>
        <dbReference type="ARBA" id="ARBA00023172"/>
    </source>
</evidence>
<feature type="domain" description="Tyr recombinase" evidence="6">
    <location>
        <begin position="193"/>
        <end position="399"/>
    </location>
</feature>
<evidence type="ECO:0000256" key="3">
    <source>
        <dbReference type="ARBA" id="ARBA00022908"/>
    </source>
</evidence>
<dbReference type="InterPro" id="IPR011010">
    <property type="entry name" value="DNA_brk_join_enz"/>
</dbReference>
<organism evidence="7 8">
    <name type="scientific">Variimorphobacter saccharofermentans</name>
    <dbReference type="NCBI Taxonomy" id="2755051"/>
    <lineage>
        <taxon>Bacteria</taxon>
        <taxon>Bacillati</taxon>
        <taxon>Bacillota</taxon>
        <taxon>Clostridia</taxon>
        <taxon>Lachnospirales</taxon>
        <taxon>Lachnospiraceae</taxon>
        <taxon>Variimorphobacter</taxon>
    </lineage>
</organism>
<name>A0A839JXU2_9FIRM</name>
<dbReference type="Pfam" id="PF00589">
    <property type="entry name" value="Phage_integrase"/>
    <property type="match status" value="1"/>
</dbReference>
<reference evidence="7 8" key="1">
    <citation type="submission" date="2020-07" db="EMBL/GenBank/DDBJ databases">
        <title>Characterization and genome sequencing of isolate MD1, a novel member within the family Lachnospiraceae.</title>
        <authorList>
            <person name="Rettenmaier R."/>
            <person name="Di Bello L."/>
            <person name="Zinser C."/>
            <person name="Scheitz K."/>
            <person name="Liebl W."/>
            <person name="Zverlov V."/>
        </authorList>
    </citation>
    <scope>NUCLEOTIDE SEQUENCE [LARGE SCALE GENOMIC DNA]</scope>
    <source>
        <strain evidence="7 8">MD1</strain>
    </source>
</reference>
<dbReference type="EMBL" id="JACEGA010000001">
    <property type="protein sequence ID" value="MBB2182226.1"/>
    <property type="molecule type" value="Genomic_DNA"/>
</dbReference>
<accession>A0A839JXU2</accession>
<dbReference type="GO" id="GO:0015074">
    <property type="term" value="P:DNA integration"/>
    <property type="evidence" value="ECO:0007669"/>
    <property type="project" value="UniProtKB-KW"/>
</dbReference>
<dbReference type="InterPro" id="IPR004107">
    <property type="entry name" value="Integrase_SAM-like_N"/>
</dbReference>
<dbReference type="PANTHER" id="PTHR30349">
    <property type="entry name" value="PHAGE INTEGRASE-RELATED"/>
    <property type="match status" value="1"/>
</dbReference>
<keyword evidence="4" id="KW-0238">DNA-binding</keyword>
<dbReference type="Proteomes" id="UP000574276">
    <property type="component" value="Unassembled WGS sequence"/>
</dbReference>
<keyword evidence="3" id="KW-0229">DNA integration</keyword>
<protein>
    <submittedName>
        <fullName evidence="7">Tyrosine-type recombinase/integrase</fullName>
    </submittedName>
</protein>
<dbReference type="AlphaFoldDB" id="A0A839JXU2"/>
<dbReference type="InterPro" id="IPR002104">
    <property type="entry name" value="Integrase_catalytic"/>
</dbReference>
<evidence type="ECO:0000313" key="8">
    <source>
        <dbReference type="Proteomes" id="UP000574276"/>
    </source>
</evidence>
<keyword evidence="8" id="KW-1185">Reference proteome</keyword>
<dbReference type="GO" id="GO:0006310">
    <property type="term" value="P:DNA recombination"/>
    <property type="evidence" value="ECO:0007669"/>
    <property type="project" value="UniProtKB-KW"/>
</dbReference>
<dbReference type="InterPro" id="IPR013762">
    <property type="entry name" value="Integrase-like_cat_sf"/>
</dbReference>
<proteinExistence type="inferred from homology"/>